<organism evidence="1 2">
    <name type="scientific">Pseudopithomyces chartarum</name>
    <dbReference type="NCBI Taxonomy" id="1892770"/>
    <lineage>
        <taxon>Eukaryota</taxon>
        <taxon>Fungi</taxon>
        <taxon>Dikarya</taxon>
        <taxon>Ascomycota</taxon>
        <taxon>Pezizomycotina</taxon>
        <taxon>Dothideomycetes</taxon>
        <taxon>Pleosporomycetidae</taxon>
        <taxon>Pleosporales</taxon>
        <taxon>Massarineae</taxon>
        <taxon>Didymosphaeriaceae</taxon>
        <taxon>Pseudopithomyces</taxon>
    </lineage>
</organism>
<dbReference type="AlphaFoldDB" id="A0AAN6REF5"/>
<dbReference type="EMBL" id="WVTA01000011">
    <property type="protein sequence ID" value="KAK3203482.1"/>
    <property type="molecule type" value="Genomic_DNA"/>
</dbReference>
<name>A0AAN6REF5_9PLEO</name>
<gene>
    <name evidence="1" type="ORF">GRF29_112g1413324</name>
</gene>
<protein>
    <submittedName>
        <fullName evidence="1">Uncharacterized protein</fullName>
    </submittedName>
</protein>
<sequence>MPKLIEKRKDYTQRRFISPIDTLGRIMMDTNASARKCVDSRDRVFSLRAFSSDGSNIAVDYSMPLIKLAMRVLKLEEGWLCTCFVEEVFQSLRSEEIDDPAWYETLRFQIQSTAQTQSNGSEMGAEEVYELDLSLVDGHTEGSWIWRNGVISSPTDWFSWMRLDSNRVRVVKNGEGVSFWRFSFMDMAMMSCMPSKSECLHRSTSITMGEWDP</sequence>
<keyword evidence="2" id="KW-1185">Reference proteome</keyword>
<comment type="caution">
    <text evidence="1">The sequence shown here is derived from an EMBL/GenBank/DDBJ whole genome shotgun (WGS) entry which is preliminary data.</text>
</comment>
<evidence type="ECO:0000313" key="1">
    <source>
        <dbReference type="EMBL" id="KAK3203482.1"/>
    </source>
</evidence>
<reference evidence="1 2" key="1">
    <citation type="submission" date="2021-02" db="EMBL/GenBank/DDBJ databases">
        <title>Genome assembly of Pseudopithomyces chartarum.</title>
        <authorList>
            <person name="Jauregui R."/>
            <person name="Singh J."/>
            <person name="Voisey C."/>
        </authorList>
    </citation>
    <scope>NUCLEOTIDE SEQUENCE [LARGE SCALE GENOMIC DNA]</scope>
    <source>
        <strain evidence="1 2">AGR01</strain>
    </source>
</reference>
<evidence type="ECO:0000313" key="2">
    <source>
        <dbReference type="Proteomes" id="UP001280581"/>
    </source>
</evidence>
<accession>A0AAN6REF5</accession>
<proteinExistence type="predicted"/>
<dbReference type="Proteomes" id="UP001280581">
    <property type="component" value="Unassembled WGS sequence"/>
</dbReference>